<protein>
    <submittedName>
        <fullName evidence="3">Uncharacterized protein</fullName>
    </submittedName>
</protein>
<feature type="non-terminal residue" evidence="3">
    <location>
        <position position="69"/>
    </location>
</feature>
<name>A0ABN8IQV5_9NEOP</name>
<sequence>MSPIMEWGARFKMLLALMRYDVGYCAPVERRNKCCIDHGDAHPPPHRPSPAAARPPSITRPARSGEPKV</sequence>
<reference evidence="3" key="1">
    <citation type="submission" date="2022-03" db="EMBL/GenBank/DDBJ databases">
        <authorList>
            <person name="Martin H S."/>
        </authorList>
    </citation>
    <scope>NUCLEOTIDE SEQUENCE</scope>
</reference>
<keyword evidence="4" id="KW-1185">Reference proteome</keyword>
<accession>A0ABN8IQV5</accession>
<feature type="region of interest" description="Disordered" evidence="1">
    <location>
        <begin position="36"/>
        <end position="69"/>
    </location>
</feature>
<feature type="compositionally biased region" description="Low complexity" evidence="1">
    <location>
        <begin position="49"/>
        <end position="62"/>
    </location>
</feature>
<evidence type="ECO:0000313" key="3">
    <source>
        <dbReference type="EMBL" id="CAH2063596.1"/>
    </source>
</evidence>
<organism evidence="3 4">
    <name type="scientific">Iphiclides podalirius</name>
    <name type="common">scarce swallowtail</name>
    <dbReference type="NCBI Taxonomy" id="110791"/>
    <lineage>
        <taxon>Eukaryota</taxon>
        <taxon>Metazoa</taxon>
        <taxon>Ecdysozoa</taxon>
        <taxon>Arthropoda</taxon>
        <taxon>Hexapoda</taxon>
        <taxon>Insecta</taxon>
        <taxon>Pterygota</taxon>
        <taxon>Neoptera</taxon>
        <taxon>Endopterygota</taxon>
        <taxon>Lepidoptera</taxon>
        <taxon>Glossata</taxon>
        <taxon>Ditrysia</taxon>
        <taxon>Papilionoidea</taxon>
        <taxon>Papilionidae</taxon>
        <taxon>Papilioninae</taxon>
        <taxon>Iphiclides</taxon>
    </lineage>
</organism>
<proteinExistence type="predicted"/>
<keyword evidence="2" id="KW-0732">Signal</keyword>
<dbReference type="Proteomes" id="UP000837857">
    <property type="component" value="Chromosome 3"/>
</dbReference>
<dbReference type="EMBL" id="OW152815">
    <property type="protein sequence ID" value="CAH2063596.1"/>
    <property type="molecule type" value="Genomic_DNA"/>
</dbReference>
<gene>
    <name evidence="3" type="ORF">IPOD504_LOCUS12590</name>
</gene>
<evidence type="ECO:0000256" key="1">
    <source>
        <dbReference type="SAM" id="MobiDB-lite"/>
    </source>
</evidence>
<evidence type="ECO:0000256" key="2">
    <source>
        <dbReference type="SAM" id="SignalP"/>
    </source>
</evidence>
<feature type="signal peptide" evidence="2">
    <location>
        <begin position="1"/>
        <end position="25"/>
    </location>
</feature>
<evidence type="ECO:0000313" key="4">
    <source>
        <dbReference type="Proteomes" id="UP000837857"/>
    </source>
</evidence>
<feature type="chain" id="PRO_5046294841" evidence="2">
    <location>
        <begin position="26"/>
        <end position="69"/>
    </location>
</feature>